<dbReference type="RefSeq" id="WP_085358899.1">
    <property type="nucleotide sequence ID" value="NZ_MTAB01000009.1"/>
</dbReference>
<dbReference type="STRING" id="1931275.BV914_06765"/>
<evidence type="ECO:0000256" key="6">
    <source>
        <dbReference type="ARBA" id="ARBA00022741"/>
    </source>
</evidence>
<evidence type="ECO:0000256" key="10">
    <source>
        <dbReference type="ARBA" id="ARBA00023136"/>
    </source>
</evidence>
<dbReference type="Pfam" id="PF02687">
    <property type="entry name" value="FtsX"/>
    <property type="match status" value="1"/>
</dbReference>
<evidence type="ECO:0000256" key="3">
    <source>
        <dbReference type="ARBA" id="ARBA00022475"/>
    </source>
</evidence>
<evidence type="ECO:0000256" key="8">
    <source>
        <dbReference type="ARBA" id="ARBA00022967"/>
    </source>
</evidence>
<evidence type="ECO:0000256" key="11">
    <source>
        <dbReference type="ARBA" id="ARBA00023251"/>
    </source>
</evidence>
<dbReference type="OrthoDB" id="4814201at2"/>
<dbReference type="CDD" id="cd03255">
    <property type="entry name" value="ABC_MJ0796_LolCDE_FtsE"/>
    <property type="match status" value="1"/>
</dbReference>
<gene>
    <name evidence="16" type="ORF">BV912_05170</name>
</gene>
<dbReference type="Pfam" id="PF00005">
    <property type="entry name" value="ABC_tran"/>
    <property type="match status" value="1"/>
</dbReference>
<feature type="transmembrane region" description="Helical" evidence="14">
    <location>
        <begin position="565"/>
        <end position="591"/>
    </location>
</feature>
<dbReference type="PANTHER" id="PTHR30572:SF14">
    <property type="entry name" value="MACROLIDE EXPORT ATP-BINDING_PERMEASE PROTEIN MACB"/>
    <property type="match status" value="1"/>
</dbReference>
<keyword evidence="9 14" id="KW-1133">Transmembrane helix</keyword>
<comment type="subcellular location">
    <subcellularLocation>
        <location evidence="1">Cell inner membrane</location>
        <topology evidence="1">Multi-pass membrane protein</topology>
    </subcellularLocation>
</comment>
<dbReference type="GO" id="GO:0005524">
    <property type="term" value="F:ATP binding"/>
    <property type="evidence" value="ECO:0007669"/>
    <property type="project" value="UniProtKB-KW"/>
</dbReference>
<keyword evidence="11" id="KW-0046">Antibiotic resistance</keyword>
<keyword evidence="6" id="KW-0547">Nucleotide-binding</keyword>
<evidence type="ECO:0000256" key="9">
    <source>
        <dbReference type="ARBA" id="ARBA00022989"/>
    </source>
</evidence>
<evidence type="ECO:0000313" key="17">
    <source>
        <dbReference type="Proteomes" id="UP000193303"/>
    </source>
</evidence>
<evidence type="ECO:0000256" key="12">
    <source>
        <dbReference type="ARBA" id="ARBA00038388"/>
    </source>
</evidence>
<feature type="domain" description="ABC transporter" evidence="15">
    <location>
        <begin position="4"/>
        <end position="242"/>
    </location>
</feature>
<evidence type="ECO:0000256" key="7">
    <source>
        <dbReference type="ARBA" id="ARBA00022840"/>
    </source>
</evidence>
<dbReference type="SUPFAM" id="SSF52540">
    <property type="entry name" value="P-loop containing nucleoside triphosphate hydrolases"/>
    <property type="match status" value="1"/>
</dbReference>
<dbReference type="PROSITE" id="PS00211">
    <property type="entry name" value="ABC_TRANSPORTER_1"/>
    <property type="match status" value="1"/>
</dbReference>
<sequence length="645" mass="69720">MGFIECKGINRYFGSGDSRVHVLKDISLSIEKGDFVAIIGQSGSGKSTLMNILGCLDTASSGSYTIDGVETAQMTPDQLAGLRRKRFGFIFQRYNLLSALNARDNVALPSVYAGLEKADRSRRADKLLHDLGLEGKENNKPSELSGGQQQRVSIARALMNGGEIILADEPTGALDTQSGDNVMEIIHSLHARGHTVILVTHDPKIAANANRVIEIRDGEIISDISKNAEVPPSNVGSIRENTSWLFFKDQFIESFRMSVQAVLAHKMRSLLTMLGIIIGIASVVSVVALGKGSQEKILKDISAIGTNTISIRPGKGFGDRQSFRIRTLTIADADAISKQSYVDSVTPMVASSGTVTYRNIDVTAQLFGAGEQYFDVRGIKLAEGRLYDADDVTNNNQVAVIDDNTKNKLFSDGTSPIGKVILFKKRPLRIIGVTEKDTSSFGSDDNLQIWAPYTTVINQISGQRYINSITVKVKDDVNSQAAEKGLDELLLSRHGVKDFFMQNSDSIKQTVESATSTMTLLISSIALISLIVGGIGVMNIMLVSVTERTKEIGVRMAIGARQSNILQQFLIEAVLICLLGGLSGVLLSFAISLVFNHFVTDFAMTFSTLSIVAAVTCSTIIGVVFGFMPAKRASQLNPIDALAHD</sequence>
<evidence type="ECO:0000313" key="16">
    <source>
        <dbReference type="EMBL" id="OSI22366.1"/>
    </source>
</evidence>
<dbReference type="Proteomes" id="UP000193303">
    <property type="component" value="Unassembled WGS sequence"/>
</dbReference>
<evidence type="ECO:0000259" key="15">
    <source>
        <dbReference type="PROSITE" id="PS50893"/>
    </source>
</evidence>
<dbReference type="InterPro" id="IPR017911">
    <property type="entry name" value="MacB-like_ATP-bd"/>
</dbReference>
<dbReference type="GO" id="GO:0022857">
    <property type="term" value="F:transmembrane transporter activity"/>
    <property type="evidence" value="ECO:0007669"/>
    <property type="project" value="UniProtKB-ARBA"/>
</dbReference>
<dbReference type="Pfam" id="PF12704">
    <property type="entry name" value="MacB_PCD"/>
    <property type="match status" value="1"/>
</dbReference>
<dbReference type="InterPro" id="IPR003439">
    <property type="entry name" value="ABC_transporter-like_ATP-bd"/>
</dbReference>
<organism evidence="16 17">
    <name type="scientific">Neisseria dumasiana</name>
    <dbReference type="NCBI Taxonomy" id="1931275"/>
    <lineage>
        <taxon>Bacteria</taxon>
        <taxon>Pseudomonadati</taxon>
        <taxon>Pseudomonadota</taxon>
        <taxon>Betaproteobacteria</taxon>
        <taxon>Neisseriales</taxon>
        <taxon>Neisseriaceae</taxon>
        <taxon>Neisseria</taxon>
    </lineage>
</organism>
<dbReference type="SMART" id="SM00382">
    <property type="entry name" value="AAA"/>
    <property type="match status" value="1"/>
</dbReference>
<evidence type="ECO:0000256" key="4">
    <source>
        <dbReference type="ARBA" id="ARBA00022519"/>
    </source>
</evidence>
<keyword evidence="7" id="KW-0067">ATP-binding</keyword>
<name>A0A1X3DIG4_9NEIS</name>
<feature type="transmembrane region" description="Helical" evidence="14">
    <location>
        <begin position="603"/>
        <end position="627"/>
    </location>
</feature>
<keyword evidence="8" id="KW-1278">Translocase</keyword>
<keyword evidence="10 14" id="KW-0472">Membrane</keyword>
<dbReference type="InterPro" id="IPR003838">
    <property type="entry name" value="ABC3_permease_C"/>
</dbReference>
<evidence type="ECO:0000256" key="14">
    <source>
        <dbReference type="SAM" id="Phobius"/>
    </source>
</evidence>
<feature type="transmembrane region" description="Helical" evidence="14">
    <location>
        <begin position="520"/>
        <end position="545"/>
    </location>
</feature>
<dbReference type="PANTHER" id="PTHR30572">
    <property type="entry name" value="MEMBRANE COMPONENT OF TRANSPORTER-RELATED"/>
    <property type="match status" value="1"/>
</dbReference>
<dbReference type="GO" id="GO:0016887">
    <property type="term" value="F:ATP hydrolysis activity"/>
    <property type="evidence" value="ECO:0007669"/>
    <property type="project" value="InterPro"/>
</dbReference>
<evidence type="ECO:0000256" key="1">
    <source>
        <dbReference type="ARBA" id="ARBA00004429"/>
    </source>
</evidence>
<keyword evidence="5 14" id="KW-0812">Transmembrane</keyword>
<dbReference type="InterPro" id="IPR017871">
    <property type="entry name" value="ABC_transporter-like_CS"/>
</dbReference>
<evidence type="ECO:0000256" key="5">
    <source>
        <dbReference type="ARBA" id="ARBA00022692"/>
    </source>
</evidence>
<dbReference type="PROSITE" id="PS50893">
    <property type="entry name" value="ABC_TRANSPORTER_2"/>
    <property type="match status" value="1"/>
</dbReference>
<keyword evidence="2" id="KW-0813">Transport</keyword>
<dbReference type="GO" id="GO:0046677">
    <property type="term" value="P:response to antibiotic"/>
    <property type="evidence" value="ECO:0007669"/>
    <property type="project" value="UniProtKB-KW"/>
</dbReference>
<protein>
    <recommendedName>
        <fullName evidence="13">Pyoverdine export ATP-binding/permease protein PvdT</fullName>
    </recommendedName>
</protein>
<comment type="similarity">
    <text evidence="12">Belongs to the ABC transporter superfamily. Macrolide exporter (TC 3.A.1.122) family.</text>
</comment>
<dbReference type="InterPro" id="IPR003593">
    <property type="entry name" value="AAA+_ATPase"/>
</dbReference>
<proteinExistence type="inferred from homology"/>
<reference evidence="17" key="1">
    <citation type="submission" date="2017-01" db="EMBL/GenBank/DDBJ databases">
        <authorList>
            <person name="Mah S.A."/>
            <person name="Swanson W.J."/>
            <person name="Moy G.W."/>
            <person name="Vacquier V.D."/>
        </authorList>
    </citation>
    <scope>NUCLEOTIDE SEQUENCE [LARGE SCALE GENOMIC DNA]</scope>
    <source>
        <strain evidence="17">124861</strain>
    </source>
</reference>
<keyword evidence="3" id="KW-1003">Cell membrane</keyword>
<dbReference type="GO" id="GO:0005886">
    <property type="term" value="C:plasma membrane"/>
    <property type="evidence" value="ECO:0007669"/>
    <property type="project" value="UniProtKB-SubCell"/>
</dbReference>
<dbReference type="FunFam" id="3.40.50.300:FF:000032">
    <property type="entry name" value="Export ABC transporter ATP-binding protein"/>
    <property type="match status" value="1"/>
</dbReference>
<keyword evidence="4" id="KW-0997">Cell inner membrane</keyword>
<evidence type="ECO:0000256" key="13">
    <source>
        <dbReference type="ARBA" id="ARBA00041199"/>
    </source>
</evidence>
<dbReference type="InterPro" id="IPR027417">
    <property type="entry name" value="P-loop_NTPase"/>
</dbReference>
<dbReference type="GO" id="GO:0098796">
    <property type="term" value="C:membrane protein complex"/>
    <property type="evidence" value="ECO:0007669"/>
    <property type="project" value="UniProtKB-ARBA"/>
</dbReference>
<dbReference type="AlphaFoldDB" id="A0A1X3DIG4"/>
<dbReference type="EMBL" id="MTAB01000009">
    <property type="protein sequence ID" value="OSI22366.1"/>
    <property type="molecule type" value="Genomic_DNA"/>
</dbReference>
<comment type="caution">
    <text evidence="16">The sequence shown here is derived from an EMBL/GenBank/DDBJ whole genome shotgun (WGS) entry which is preliminary data.</text>
</comment>
<accession>A0A1X3DIG4</accession>
<dbReference type="InterPro" id="IPR050250">
    <property type="entry name" value="Macrolide_Exporter_MacB"/>
</dbReference>
<dbReference type="InterPro" id="IPR025857">
    <property type="entry name" value="MacB_PCD"/>
</dbReference>
<dbReference type="Gene3D" id="3.40.50.300">
    <property type="entry name" value="P-loop containing nucleotide triphosphate hydrolases"/>
    <property type="match status" value="1"/>
</dbReference>
<evidence type="ECO:0000256" key="2">
    <source>
        <dbReference type="ARBA" id="ARBA00022448"/>
    </source>
</evidence>